<protein>
    <submittedName>
        <fullName evidence="2">Uncharacterized protein</fullName>
    </submittedName>
</protein>
<proteinExistence type="predicted"/>
<dbReference type="Proteomes" id="UP000322530">
    <property type="component" value="Unassembled WGS sequence"/>
</dbReference>
<name>A0A5A5TGU0_9CHLR</name>
<feature type="transmembrane region" description="Helical" evidence="1">
    <location>
        <begin position="7"/>
        <end position="31"/>
    </location>
</feature>
<evidence type="ECO:0000256" key="1">
    <source>
        <dbReference type="SAM" id="Phobius"/>
    </source>
</evidence>
<keyword evidence="1" id="KW-0472">Membrane</keyword>
<evidence type="ECO:0000313" key="2">
    <source>
        <dbReference type="EMBL" id="GCF10532.1"/>
    </source>
</evidence>
<dbReference type="AlphaFoldDB" id="A0A5A5TGU0"/>
<evidence type="ECO:0000313" key="3">
    <source>
        <dbReference type="Proteomes" id="UP000322530"/>
    </source>
</evidence>
<keyword evidence="1" id="KW-0812">Transmembrane</keyword>
<keyword evidence="3" id="KW-1185">Reference proteome</keyword>
<comment type="caution">
    <text evidence="2">The sequence shown here is derived from an EMBL/GenBank/DDBJ whole genome shotgun (WGS) entry which is preliminary data.</text>
</comment>
<sequence>MLTRQRIISIIVAVVIMAVQIGILILVSTTWLNFTALQTTLFTASMFIVVNAITFFLQWTRKKKQQKIEPQRDDV</sequence>
<gene>
    <name evidence="2" type="ORF">KDI_40960</name>
</gene>
<dbReference type="RefSeq" id="WP_149403409.1">
    <property type="nucleotide sequence ID" value="NZ_BIXY01000073.1"/>
</dbReference>
<accession>A0A5A5TGU0</accession>
<organism evidence="2 3">
    <name type="scientific">Dictyobacter arantiisoli</name>
    <dbReference type="NCBI Taxonomy" id="2014874"/>
    <lineage>
        <taxon>Bacteria</taxon>
        <taxon>Bacillati</taxon>
        <taxon>Chloroflexota</taxon>
        <taxon>Ktedonobacteria</taxon>
        <taxon>Ktedonobacterales</taxon>
        <taxon>Dictyobacteraceae</taxon>
        <taxon>Dictyobacter</taxon>
    </lineage>
</organism>
<keyword evidence="1" id="KW-1133">Transmembrane helix</keyword>
<feature type="transmembrane region" description="Helical" evidence="1">
    <location>
        <begin position="37"/>
        <end position="57"/>
    </location>
</feature>
<reference evidence="2 3" key="1">
    <citation type="submission" date="2019-01" db="EMBL/GenBank/DDBJ databases">
        <title>Draft genome sequence of Dictyobacter sp. Uno17.</title>
        <authorList>
            <person name="Wang C.M."/>
            <person name="Zheng Y."/>
            <person name="Sakai Y."/>
            <person name="Abe K."/>
            <person name="Yokota A."/>
            <person name="Yabe S."/>
        </authorList>
    </citation>
    <scope>NUCLEOTIDE SEQUENCE [LARGE SCALE GENOMIC DNA]</scope>
    <source>
        <strain evidence="2 3">Uno17</strain>
    </source>
</reference>
<dbReference type="EMBL" id="BIXY01000073">
    <property type="protein sequence ID" value="GCF10532.1"/>
    <property type="molecule type" value="Genomic_DNA"/>
</dbReference>